<keyword evidence="10" id="KW-1185">Reference proteome</keyword>
<dbReference type="InterPro" id="IPR017244">
    <property type="entry name" value="23SrRNA_methyltr_KL"/>
</dbReference>
<evidence type="ECO:0000256" key="6">
    <source>
        <dbReference type="HAMAP-Rule" id="MF_01858"/>
    </source>
</evidence>
<dbReference type="CDD" id="cd02440">
    <property type="entry name" value="AdoMet_MTases"/>
    <property type="match status" value="1"/>
</dbReference>
<dbReference type="Pfam" id="PF22020">
    <property type="entry name" value="RlmL_1st"/>
    <property type="match status" value="1"/>
</dbReference>
<dbReference type="GO" id="GO:0005737">
    <property type="term" value="C:cytoplasm"/>
    <property type="evidence" value="ECO:0007669"/>
    <property type="project" value="UniProtKB-SubCell"/>
</dbReference>
<dbReference type="PANTHER" id="PTHR47313">
    <property type="entry name" value="RIBOSOMAL RNA LARGE SUBUNIT METHYLTRANSFERASE K/L"/>
    <property type="match status" value="1"/>
</dbReference>
<dbReference type="CDD" id="cd11715">
    <property type="entry name" value="THUMP_AdoMetMT"/>
    <property type="match status" value="1"/>
</dbReference>
<dbReference type="PIRSF" id="PIRSF037618">
    <property type="entry name" value="RNA_Mtase_bacteria_prd"/>
    <property type="match status" value="1"/>
</dbReference>
<dbReference type="NCBIfam" id="NF008748">
    <property type="entry name" value="PRK11783.1"/>
    <property type="match status" value="1"/>
</dbReference>
<comment type="function">
    <text evidence="6">Specifically methylates the guanine in position 2445 (m2G2445) and the guanine in position 2069 (m7G2069) of 23S rRNA.</text>
</comment>
<comment type="similarity">
    <text evidence="6">Belongs to the methyltransferase superfamily. RlmKL family.</text>
</comment>
<keyword evidence="3 6" id="KW-0489">Methyltransferase</keyword>
<keyword evidence="1 6" id="KW-0963">Cytoplasm</keyword>
<evidence type="ECO:0000256" key="3">
    <source>
        <dbReference type="ARBA" id="ARBA00022603"/>
    </source>
</evidence>
<proteinExistence type="inferred from homology"/>
<dbReference type="InterPro" id="IPR029063">
    <property type="entry name" value="SAM-dependent_MTases_sf"/>
</dbReference>
<name>A0A0K6GVK3_9GAMM</name>
<dbReference type="Gene3D" id="3.40.50.150">
    <property type="entry name" value="Vaccinia Virus protein VP39"/>
    <property type="match status" value="2"/>
</dbReference>
<accession>A0A0K6GVK3</accession>
<dbReference type="InterPro" id="IPR000241">
    <property type="entry name" value="RlmKL-like_Mtase"/>
</dbReference>
<dbReference type="InterPro" id="IPR053943">
    <property type="entry name" value="RlmKL-like_Mtase_CS"/>
</dbReference>
<evidence type="ECO:0000256" key="7">
    <source>
        <dbReference type="PROSITE-ProRule" id="PRU00529"/>
    </source>
</evidence>
<evidence type="ECO:0000313" key="10">
    <source>
        <dbReference type="Proteomes" id="UP000182598"/>
    </source>
</evidence>
<keyword evidence="2 6" id="KW-0698">rRNA processing</keyword>
<evidence type="ECO:0000256" key="5">
    <source>
        <dbReference type="ARBA" id="ARBA00022691"/>
    </source>
</evidence>
<comment type="catalytic activity">
    <reaction evidence="6">
        <text>guanosine(2069) in 23S rRNA + S-adenosyl-L-methionine = N(2)-methylguanosine(2069) in 23S rRNA + S-adenosyl-L-homocysteine + H(+)</text>
        <dbReference type="Rhea" id="RHEA:43772"/>
        <dbReference type="Rhea" id="RHEA-COMP:10688"/>
        <dbReference type="Rhea" id="RHEA-COMP:10689"/>
        <dbReference type="ChEBI" id="CHEBI:15378"/>
        <dbReference type="ChEBI" id="CHEBI:57856"/>
        <dbReference type="ChEBI" id="CHEBI:59789"/>
        <dbReference type="ChEBI" id="CHEBI:74269"/>
        <dbReference type="ChEBI" id="CHEBI:74481"/>
        <dbReference type="EC" id="2.1.1.264"/>
    </reaction>
</comment>
<evidence type="ECO:0000256" key="2">
    <source>
        <dbReference type="ARBA" id="ARBA00022552"/>
    </source>
</evidence>
<gene>
    <name evidence="6" type="primary">rlmL</name>
    <name evidence="9" type="ORF">Ga0061064_0211</name>
</gene>
<comment type="catalytic activity">
    <reaction evidence="6">
        <text>guanosine(2445) in 23S rRNA + S-adenosyl-L-methionine = N(2)-methylguanosine(2445) in 23S rRNA + S-adenosyl-L-homocysteine + H(+)</text>
        <dbReference type="Rhea" id="RHEA:42740"/>
        <dbReference type="Rhea" id="RHEA-COMP:10215"/>
        <dbReference type="Rhea" id="RHEA-COMP:10216"/>
        <dbReference type="ChEBI" id="CHEBI:15378"/>
        <dbReference type="ChEBI" id="CHEBI:57856"/>
        <dbReference type="ChEBI" id="CHEBI:59789"/>
        <dbReference type="ChEBI" id="CHEBI:74269"/>
        <dbReference type="ChEBI" id="CHEBI:74481"/>
        <dbReference type="EC" id="2.1.1.173"/>
    </reaction>
</comment>
<protein>
    <recommendedName>
        <fullName evidence="6">Ribosomal RNA large subunit methyltransferase K/L</fullName>
    </recommendedName>
    <domain>
        <recommendedName>
            <fullName evidence="6">23S rRNA m2G2445 methyltransferase</fullName>
            <ecNumber evidence="6">2.1.1.173</ecNumber>
        </recommendedName>
        <alternativeName>
            <fullName evidence="6">rRNA (guanine-N(2)-)-methyltransferase RlmL</fullName>
        </alternativeName>
    </domain>
    <domain>
        <recommendedName>
            <fullName evidence="6">23S rRNA m7G2069 methyltransferase</fullName>
            <ecNumber evidence="6">2.1.1.264</ecNumber>
        </recommendedName>
        <alternativeName>
            <fullName evidence="6">rRNA (guanine-N(7)-)-methyltransferase RlmK</fullName>
        </alternativeName>
    </domain>
</protein>
<evidence type="ECO:0000259" key="8">
    <source>
        <dbReference type="PROSITE" id="PS51165"/>
    </source>
</evidence>
<dbReference type="GO" id="GO:0003723">
    <property type="term" value="F:RNA binding"/>
    <property type="evidence" value="ECO:0007669"/>
    <property type="project" value="UniProtKB-UniRule"/>
</dbReference>
<evidence type="ECO:0000256" key="4">
    <source>
        <dbReference type="ARBA" id="ARBA00022679"/>
    </source>
</evidence>
<dbReference type="InterPro" id="IPR002052">
    <property type="entry name" value="DNA_methylase_N6_adenine_CS"/>
</dbReference>
<keyword evidence="4 6" id="KW-0808">Transferase</keyword>
<sequence>MTTNKDILMTTTSSAMRLFATCAKGLEPLLFDELQQLGSTNVRQTAGGCWFEGDLACAYRVCLWTRLANRVLLMLGECFIKRAQDIPVAVAETPWETIFQSPQQTFLIDFSGRNHEIRHTQFGAQLIKDGIVDRFRAQGLERPNVSKEEPDLRINAHIQKEKLTWYLDLAGDSLHKRGYRQQQGAAPLRETLAAAVVIRSGMSKEQGVVFDPFCGSGTLLLEAAMIRFERAPGLARTDWGFQRWSGHDQNIWAAELEQAQQRFETAKAERQAQFVGFDNDPQVLAIAEQNAIGLGLNEFCTWQVANAEQVSAPAVSINQEQAPLLVCNPPYGERLGEEIQTLLLYRRFGAQLREHFSGWQVAVLAGDDSLLKRMKLRSQRKYKLFNGALETTLALYDLTQKQPEFTQSQSNDLANRLNKNYQKFEKWSAKEGVNAWRLYDADLPEYNAAIDIYDDCVVIQEYAAPKDIPEAVAKDRLWFLIDTVAQTLPYSAENITLKVRQRQSGKQQYQKQAPRGLVRVVHEYDAQFEVNLSDYLDTGLFIDHRWARRELGKLSEGKSVLNLFAYTCTASVHAALGGASDITSVDLSKTYLAWGQRNFTLNKLYGRQYQFVQADCVQWLREQRPQQRYDVIFLDPPTFSNSKKMDDVLDIQRDHVQLLKLAARLLKNGGVILFSNNKRRFKLDEEGLAEAFLVAQDLTQRSISPDFARHKGIHHLFKVRQSD</sequence>
<dbReference type="HAMAP" id="MF_01858">
    <property type="entry name" value="23SrRNA_methyltr_KL"/>
    <property type="match status" value="1"/>
</dbReference>
<dbReference type="Pfam" id="PF10672">
    <property type="entry name" value="Methyltrans_SAM"/>
    <property type="match status" value="1"/>
</dbReference>
<keyword evidence="7" id="KW-0694">RNA-binding</keyword>
<dbReference type="Pfam" id="PF01170">
    <property type="entry name" value="UPF0020"/>
    <property type="match status" value="1"/>
</dbReference>
<dbReference type="Gene3D" id="3.30.2130.30">
    <property type="match status" value="1"/>
</dbReference>
<dbReference type="SMART" id="SM00981">
    <property type="entry name" value="THUMP"/>
    <property type="match status" value="1"/>
</dbReference>
<dbReference type="EC" id="2.1.1.173" evidence="6"/>
<dbReference type="GO" id="GO:0070043">
    <property type="term" value="F:rRNA (guanine-N7-)-methyltransferase activity"/>
    <property type="evidence" value="ECO:0007669"/>
    <property type="project" value="UniProtKB-UniRule"/>
</dbReference>
<evidence type="ECO:0000313" key="9">
    <source>
        <dbReference type="EMBL" id="CUA82772.1"/>
    </source>
</evidence>
<dbReference type="Proteomes" id="UP000182598">
    <property type="component" value="Unassembled WGS sequence"/>
</dbReference>
<comment type="subcellular location">
    <subcellularLocation>
        <location evidence="6">Cytoplasm</location>
    </subcellularLocation>
</comment>
<dbReference type="Pfam" id="PF02926">
    <property type="entry name" value="THUMP"/>
    <property type="match status" value="1"/>
</dbReference>
<dbReference type="AlphaFoldDB" id="A0A0K6GVK3"/>
<dbReference type="InterPro" id="IPR004114">
    <property type="entry name" value="THUMP_dom"/>
</dbReference>
<evidence type="ECO:0000256" key="1">
    <source>
        <dbReference type="ARBA" id="ARBA00022490"/>
    </source>
</evidence>
<dbReference type="EC" id="2.1.1.264" evidence="6"/>
<dbReference type="InterPro" id="IPR019614">
    <property type="entry name" value="SAM-dep_methyl-trfase"/>
</dbReference>
<dbReference type="EMBL" id="CYHB01000001">
    <property type="protein sequence ID" value="CUA82772.1"/>
    <property type="molecule type" value="Genomic_DNA"/>
</dbReference>
<reference evidence="10" key="1">
    <citation type="submission" date="2015-08" db="EMBL/GenBank/DDBJ databases">
        <authorList>
            <person name="Varghese N."/>
        </authorList>
    </citation>
    <scope>NUCLEOTIDE SEQUENCE [LARGE SCALE GENOMIC DNA]</scope>
    <source>
        <strain evidence="10">DSM 27808</strain>
    </source>
</reference>
<dbReference type="PROSITE" id="PS01261">
    <property type="entry name" value="UPF0020"/>
    <property type="match status" value="1"/>
</dbReference>
<dbReference type="PANTHER" id="PTHR47313:SF1">
    <property type="entry name" value="RIBOSOMAL RNA LARGE SUBUNIT METHYLTRANSFERASE K_L"/>
    <property type="match status" value="1"/>
</dbReference>
<organism evidence="9 10">
    <name type="scientific">Pseudidiomarina woesei</name>
    <dbReference type="NCBI Taxonomy" id="1381080"/>
    <lineage>
        <taxon>Bacteria</taxon>
        <taxon>Pseudomonadati</taxon>
        <taxon>Pseudomonadota</taxon>
        <taxon>Gammaproteobacteria</taxon>
        <taxon>Alteromonadales</taxon>
        <taxon>Idiomarinaceae</taxon>
        <taxon>Pseudidiomarina</taxon>
    </lineage>
</organism>
<dbReference type="GO" id="GO:0052915">
    <property type="term" value="F:23S rRNA (guanine(2445)-N(2))-methyltransferase activity"/>
    <property type="evidence" value="ECO:0007669"/>
    <property type="project" value="UniProtKB-UniRule"/>
</dbReference>
<dbReference type="PROSITE" id="PS51165">
    <property type="entry name" value="THUMP"/>
    <property type="match status" value="1"/>
</dbReference>
<dbReference type="PROSITE" id="PS00092">
    <property type="entry name" value="N6_MTASE"/>
    <property type="match status" value="1"/>
</dbReference>
<keyword evidence="5 6" id="KW-0949">S-adenosyl-L-methionine</keyword>
<dbReference type="Gene3D" id="3.30.750.80">
    <property type="entry name" value="RNA methyltransferase domain (HRMD) like"/>
    <property type="match status" value="1"/>
</dbReference>
<dbReference type="SUPFAM" id="SSF53335">
    <property type="entry name" value="S-adenosyl-L-methionine-dependent methyltransferases"/>
    <property type="match status" value="2"/>
</dbReference>
<feature type="domain" description="THUMP" evidence="8">
    <location>
        <begin position="57"/>
        <end position="169"/>
    </location>
</feature>
<dbReference type="InterPro" id="IPR054170">
    <property type="entry name" value="RlmL_1st"/>
</dbReference>